<accession>A0A937XAY7</accession>
<protein>
    <submittedName>
        <fullName evidence="1">DUF3108 domain-containing protein</fullName>
    </submittedName>
</protein>
<dbReference type="AlphaFoldDB" id="A0A937XAY7"/>
<dbReference type="Pfam" id="PF11306">
    <property type="entry name" value="DUF3108"/>
    <property type="match status" value="1"/>
</dbReference>
<dbReference type="EMBL" id="VGIR01000001">
    <property type="protein sequence ID" value="MBM3330305.1"/>
    <property type="molecule type" value="Genomic_DNA"/>
</dbReference>
<sequence length="223" mass="24986">MLAVLAALAVALVPGERLDYGLRYGPVSIGRLRLETLQPETLGTEECWHFRADLELTRSFSWVFWANYRLETWCRTSDMVTLRSYKRTREPRYRAEWTADYDLVQSVANYSDGRTTSVESGARDLLSTWYYFRTLSLAAGDTVRTALHVDRRNYQLVAVARAAKAVSTPAGAFDCIAVVPNAGGPLGTVYLTDDSERIPVSIRTRVGGLVVSAFLRSVSFEEE</sequence>
<evidence type="ECO:0000313" key="2">
    <source>
        <dbReference type="Proteomes" id="UP000779900"/>
    </source>
</evidence>
<proteinExistence type="predicted"/>
<organism evidence="1 2">
    <name type="scientific">candidate division WOR-3 bacterium</name>
    <dbReference type="NCBI Taxonomy" id="2052148"/>
    <lineage>
        <taxon>Bacteria</taxon>
        <taxon>Bacteria division WOR-3</taxon>
    </lineage>
</organism>
<evidence type="ECO:0000313" key="1">
    <source>
        <dbReference type="EMBL" id="MBM3330305.1"/>
    </source>
</evidence>
<gene>
    <name evidence="1" type="ORF">FJY68_00460</name>
</gene>
<comment type="caution">
    <text evidence="1">The sequence shown here is derived from an EMBL/GenBank/DDBJ whole genome shotgun (WGS) entry which is preliminary data.</text>
</comment>
<dbReference type="Proteomes" id="UP000779900">
    <property type="component" value="Unassembled WGS sequence"/>
</dbReference>
<dbReference type="InterPro" id="IPR021457">
    <property type="entry name" value="DUF3108"/>
</dbReference>
<name>A0A937XAY7_UNCW3</name>
<reference evidence="1" key="1">
    <citation type="submission" date="2019-03" db="EMBL/GenBank/DDBJ databases">
        <title>Lake Tanganyika Metagenome-Assembled Genomes (MAGs).</title>
        <authorList>
            <person name="Tran P."/>
        </authorList>
    </citation>
    <scope>NUCLEOTIDE SEQUENCE</scope>
    <source>
        <strain evidence="1">K_DeepCast_150m_m2_040</strain>
    </source>
</reference>